<protein>
    <submittedName>
        <fullName evidence="1">Uncharacterized protein</fullName>
    </submittedName>
</protein>
<reference evidence="1 2" key="1">
    <citation type="submission" date="2017-01" db="EMBL/GenBank/DDBJ databases">
        <title>The cable genome- insights into the physiology and evolution of filamentous bacteria capable of sulfide oxidation via long distance electron transfer.</title>
        <authorList>
            <person name="Schreiber L."/>
            <person name="Bjerg J.T."/>
            <person name="Boggild A."/>
            <person name="Van De Vossenberg J."/>
            <person name="Meysman F."/>
            <person name="Nielsen L.P."/>
            <person name="Schramm A."/>
            <person name="Kjeldsen K.U."/>
        </authorList>
    </citation>
    <scope>NUCLEOTIDE SEQUENCE [LARGE SCALE GENOMIC DNA]</scope>
    <source>
        <strain evidence="1">MCF</strain>
    </source>
</reference>
<keyword evidence="2" id="KW-1185">Reference proteome</keyword>
<dbReference type="EMBL" id="MTKO01000011">
    <property type="protein sequence ID" value="RWX47989.1"/>
    <property type="molecule type" value="Genomic_DNA"/>
</dbReference>
<comment type="caution">
    <text evidence="1">The sequence shown here is derived from an EMBL/GenBank/DDBJ whole genome shotgun (WGS) entry which is preliminary data.</text>
</comment>
<dbReference type="Proteomes" id="UP000287853">
    <property type="component" value="Unassembled WGS sequence"/>
</dbReference>
<evidence type="ECO:0000313" key="1">
    <source>
        <dbReference type="EMBL" id="RWX47989.1"/>
    </source>
</evidence>
<sequence>MLSLFLLQCKKIPQFLDRVPIKVLKLLKYPFFRGFLSGR</sequence>
<dbReference type="AlphaFoldDB" id="A0A3S3QUD7"/>
<name>A0A3S3QUD7_9BACT</name>
<organism evidence="1 2">
    <name type="scientific">Candidatus Electrothrix aarhusensis</name>
    <dbReference type="NCBI Taxonomy" id="1859131"/>
    <lineage>
        <taxon>Bacteria</taxon>
        <taxon>Pseudomonadati</taxon>
        <taxon>Thermodesulfobacteriota</taxon>
        <taxon>Desulfobulbia</taxon>
        <taxon>Desulfobulbales</taxon>
        <taxon>Desulfobulbaceae</taxon>
        <taxon>Candidatus Electrothrix</taxon>
    </lineage>
</organism>
<gene>
    <name evidence="1" type="ORF">H206_05427</name>
</gene>
<proteinExistence type="predicted"/>
<accession>A0A3S3QUD7</accession>
<evidence type="ECO:0000313" key="2">
    <source>
        <dbReference type="Proteomes" id="UP000287853"/>
    </source>
</evidence>